<protein>
    <submittedName>
        <fullName evidence="6">Gliding motility-associated C-terminal domain-containing protein</fullName>
    </submittedName>
</protein>
<keyword evidence="4" id="KW-0106">Calcium</keyword>
<evidence type="ECO:0000256" key="1">
    <source>
        <dbReference type="ARBA" id="ARBA00004613"/>
    </source>
</evidence>
<evidence type="ECO:0000256" key="5">
    <source>
        <dbReference type="SAM" id="MobiDB-lite"/>
    </source>
</evidence>
<comment type="caution">
    <text evidence="6">The sequence shown here is derived from an EMBL/GenBank/DDBJ whole genome shotgun (WGS) entry which is preliminary data.</text>
</comment>
<feature type="compositionally biased region" description="Polar residues" evidence="5">
    <location>
        <begin position="197"/>
        <end position="206"/>
    </location>
</feature>
<dbReference type="PANTHER" id="PTHR37467">
    <property type="entry name" value="EXPORTED CALCIUM-BINDING GLYCOPROTEIN-RELATED"/>
    <property type="match status" value="1"/>
</dbReference>
<feature type="non-terminal residue" evidence="6">
    <location>
        <position position="1"/>
    </location>
</feature>
<dbReference type="EMBL" id="JAFLND010000001">
    <property type="protein sequence ID" value="MBO0330200.1"/>
    <property type="molecule type" value="Genomic_DNA"/>
</dbReference>
<organism evidence="6 7">
    <name type="scientific">[Muricauda] lutisoli</name>
    <dbReference type="NCBI Taxonomy" id="2816035"/>
    <lineage>
        <taxon>Bacteria</taxon>
        <taxon>Pseudomonadati</taxon>
        <taxon>Bacteroidota</taxon>
        <taxon>Flavobacteriia</taxon>
        <taxon>Flavobacteriales</taxon>
        <taxon>Flavobacteriaceae</taxon>
        <taxon>Allomuricauda</taxon>
    </lineage>
</organism>
<gene>
    <name evidence="6" type="ORF">J0X13_06540</name>
</gene>
<feature type="compositionally biased region" description="Polar residues" evidence="5">
    <location>
        <begin position="124"/>
        <end position="133"/>
    </location>
</feature>
<evidence type="ECO:0000313" key="7">
    <source>
        <dbReference type="Proteomes" id="UP000664163"/>
    </source>
</evidence>
<proteinExistence type="predicted"/>
<keyword evidence="3" id="KW-0732">Signal</keyword>
<dbReference type="InterPro" id="IPR059100">
    <property type="entry name" value="TSP3_bac"/>
</dbReference>
<feature type="compositionally biased region" description="Acidic residues" evidence="5">
    <location>
        <begin position="158"/>
        <end position="186"/>
    </location>
</feature>
<keyword evidence="2" id="KW-0964">Secreted</keyword>
<accession>A0ABS3EVD1</accession>
<name>A0ABS3EVD1_9FLAO</name>
<feature type="region of interest" description="Disordered" evidence="5">
    <location>
        <begin position="64"/>
        <end position="85"/>
    </location>
</feature>
<dbReference type="InterPro" id="IPR026341">
    <property type="entry name" value="T9SS_type_B"/>
</dbReference>
<sequence length="310" mass="32575">ENDPCSPAQAAGYTGYDSSNAIWAAADCDGDGVTNGDEFTNGTDPYLANIDSDGDGIDDDVEVTNGTDPNDPCDPAQSVDYTGYDSNNTVWSSADCDGDGLTNGEELSLGTDVYNADTDGDTISDGQEVTDGTNPFEDCDSVGGTPLPDSFCDRDNDGLADENEAELGTDPDNADTDGDTIEDGQEVADGTDPLDSCDSNGGTPPQGTICGVEIGNSIITPDGDGVNDRFTLTNIELYPNNRVEIFNRWGAAVFKTEDYDNNSNAFEGIANTGTSLNKGNVLPAGIYFYIIKYVDEGVSKNASGYLYINQ</sequence>
<reference evidence="6 7" key="1">
    <citation type="submission" date="2021-03" db="EMBL/GenBank/DDBJ databases">
        <title>Muricauda sp. CAU 1631 isolated from Incheon.</title>
        <authorList>
            <person name="Kim W."/>
        </authorList>
    </citation>
    <scope>NUCLEOTIDE SEQUENCE [LARGE SCALE GENOMIC DNA]</scope>
    <source>
        <strain evidence="6 7">CAU 1631</strain>
    </source>
</reference>
<evidence type="ECO:0000256" key="2">
    <source>
        <dbReference type="ARBA" id="ARBA00022525"/>
    </source>
</evidence>
<dbReference type="NCBIfam" id="TIGR04131">
    <property type="entry name" value="Bac_Flav_CTERM"/>
    <property type="match status" value="1"/>
</dbReference>
<dbReference type="Proteomes" id="UP000664163">
    <property type="component" value="Unassembled WGS sequence"/>
</dbReference>
<keyword evidence="7" id="KW-1185">Reference proteome</keyword>
<dbReference type="Pfam" id="PF18884">
    <property type="entry name" value="TSP3_bac"/>
    <property type="match status" value="6"/>
</dbReference>
<dbReference type="RefSeq" id="WP_207070615.1">
    <property type="nucleotide sequence ID" value="NZ_JAFLND010000001.1"/>
</dbReference>
<dbReference type="InterPro" id="IPR053180">
    <property type="entry name" value="Ca-binding_acidic-repeat"/>
</dbReference>
<dbReference type="Pfam" id="PF13585">
    <property type="entry name" value="CHU_C"/>
    <property type="match status" value="1"/>
</dbReference>
<dbReference type="PANTHER" id="PTHR37467:SF1">
    <property type="entry name" value="EXPORTED CALCIUM-BINDING GLYCOPROTEIN"/>
    <property type="match status" value="1"/>
</dbReference>
<evidence type="ECO:0000313" key="6">
    <source>
        <dbReference type="EMBL" id="MBO0330200.1"/>
    </source>
</evidence>
<evidence type="ECO:0000256" key="4">
    <source>
        <dbReference type="ARBA" id="ARBA00022837"/>
    </source>
</evidence>
<feature type="region of interest" description="Disordered" evidence="5">
    <location>
        <begin position="119"/>
        <end position="206"/>
    </location>
</feature>
<comment type="subcellular location">
    <subcellularLocation>
        <location evidence="1">Secreted</location>
    </subcellularLocation>
</comment>
<evidence type="ECO:0000256" key="3">
    <source>
        <dbReference type="ARBA" id="ARBA00022729"/>
    </source>
</evidence>